<dbReference type="InterPro" id="IPR004088">
    <property type="entry name" value="KH_dom_type_1"/>
</dbReference>
<dbReference type="InterPro" id="IPR004087">
    <property type="entry name" value="KH_dom"/>
</dbReference>
<dbReference type="SUPFAM" id="SSF54791">
    <property type="entry name" value="Eukaryotic type KH-domain (KH-domain type I)"/>
    <property type="match status" value="1"/>
</dbReference>
<dbReference type="InterPro" id="IPR036612">
    <property type="entry name" value="KH_dom_type_1_sf"/>
</dbReference>
<name>A0A7D9M397_PARCT</name>
<protein>
    <submittedName>
        <fullName evidence="1">---NA</fullName>
    </submittedName>
</protein>
<gene>
    <name evidence="1" type="ORF">PACLA_8A003808</name>
</gene>
<dbReference type="EMBL" id="CACRXK020030451">
    <property type="protein sequence ID" value="CAB4042601.1"/>
    <property type="molecule type" value="Genomic_DNA"/>
</dbReference>
<comment type="caution">
    <text evidence="1">The sequence shown here is derived from an EMBL/GenBank/DDBJ whole genome shotgun (WGS) entry which is preliminary data.</text>
</comment>
<dbReference type="GO" id="GO:0003723">
    <property type="term" value="F:RNA binding"/>
    <property type="evidence" value="ECO:0007669"/>
    <property type="project" value="UniProtKB-UniRule"/>
</dbReference>
<dbReference type="Pfam" id="PF00013">
    <property type="entry name" value="KH_1"/>
    <property type="match status" value="1"/>
</dbReference>
<dbReference type="AlphaFoldDB" id="A0A7D9M397"/>
<dbReference type="PROSITE" id="PS50084">
    <property type="entry name" value="KH_TYPE_1"/>
    <property type="match status" value="1"/>
</dbReference>
<dbReference type="Gene3D" id="3.30.1370.10">
    <property type="entry name" value="K Homology domain, type 1"/>
    <property type="match status" value="1"/>
</dbReference>
<reference evidence="1" key="1">
    <citation type="submission" date="2020-04" db="EMBL/GenBank/DDBJ databases">
        <authorList>
            <person name="Alioto T."/>
            <person name="Alioto T."/>
            <person name="Gomez Garrido J."/>
        </authorList>
    </citation>
    <scope>NUCLEOTIDE SEQUENCE</scope>
    <source>
        <strain evidence="1">A484AB</strain>
    </source>
</reference>
<feature type="non-terminal residue" evidence="1">
    <location>
        <position position="145"/>
    </location>
</feature>
<organism evidence="1 2">
    <name type="scientific">Paramuricea clavata</name>
    <name type="common">Red gorgonian</name>
    <name type="synonym">Violescent sea-whip</name>
    <dbReference type="NCBI Taxonomy" id="317549"/>
    <lineage>
        <taxon>Eukaryota</taxon>
        <taxon>Metazoa</taxon>
        <taxon>Cnidaria</taxon>
        <taxon>Anthozoa</taxon>
        <taxon>Octocorallia</taxon>
        <taxon>Malacalcyonacea</taxon>
        <taxon>Plexauridae</taxon>
        <taxon>Paramuricea</taxon>
    </lineage>
</organism>
<dbReference type="SMART" id="SM00322">
    <property type="entry name" value="KH"/>
    <property type="match status" value="1"/>
</dbReference>
<feature type="non-terminal residue" evidence="1">
    <location>
        <position position="1"/>
    </location>
</feature>
<dbReference type="CDD" id="cd00105">
    <property type="entry name" value="KH-I"/>
    <property type="match status" value="1"/>
</dbReference>
<sequence>RKVTGDVRKIEVPVQKEYINFVLGKRHRNIERIETKSGTKIKVPFRRNAEAEGRDTIRLEITGPPKNCDRAHWLIRHCVIAYKDKIANKDIRSGFGGYSQFICFDFKDENEKFELKLPDGSAPKLDGFIQGQRYRIKNETDDDSQ</sequence>
<evidence type="ECO:0000313" key="1">
    <source>
        <dbReference type="EMBL" id="CAB4042601.1"/>
    </source>
</evidence>
<accession>A0A7D9M397</accession>
<dbReference type="Proteomes" id="UP001152795">
    <property type="component" value="Unassembled WGS sequence"/>
</dbReference>
<evidence type="ECO:0000313" key="2">
    <source>
        <dbReference type="Proteomes" id="UP001152795"/>
    </source>
</evidence>
<proteinExistence type="predicted"/>
<dbReference type="OrthoDB" id="442947at2759"/>
<keyword evidence="2" id="KW-1185">Reference proteome</keyword>